<keyword evidence="8" id="KW-1185">Reference proteome</keyword>
<dbReference type="GO" id="GO:0042597">
    <property type="term" value="C:periplasmic space"/>
    <property type="evidence" value="ECO:0007669"/>
    <property type="project" value="UniProtKB-SubCell"/>
</dbReference>
<dbReference type="InterPro" id="IPR031680">
    <property type="entry name" value="Hepar_II_III_N"/>
</dbReference>
<evidence type="ECO:0000256" key="4">
    <source>
        <dbReference type="ARBA" id="ARBA00023239"/>
    </source>
</evidence>
<dbReference type="RefSeq" id="WP_146299191.1">
    <property type="nucleotide sequence ID" value="NZ_CP042301.2"/>
</dbReference>
<evidence type="ECO:0000259" key="5">
    <source>
        <dbReference type="Pfam" id="PF07940"/>
    </source>
</evidence>
<feature type="domain" description="Heparinase II/III-like C-terminal" evidence="5">
    <location>
        <begin position="387"/>
        <end position="545"/>
    </location>
</feature>
<evidence type="ECO:0000313" key="8">
    <source>
        <dbReference type="Proteomes" id="UP000321389"/>
    </source>
</evidence>
<evidence type="ECO:0000256" key="1">
    <source>
        <dbReference type="ARBA" id="ARBA00004418"/>
    </source>
</evidence>
<evidence type="ECO:0000256" key="2">
    <source>
        <dbReference type="ARBA" id="ARBA00022729"/>
    </source>
</evidence>
<dbReference type="PANTHER" id="PTHR39210:SF1">
    <property type="entry name" value="HEPARIN-SULFATE LYASE"/>
    <property type="match status" value="1"/>
</dbReference>
<dbReference type="Pfam" id="PF07940">
    <property type="entry name" value="Hepar_II_III_C"/>
    <property type="match status" value="1"/>
</dbReference>
<dbReference type="AlphaFoldDB" id="A0A5B8KY56"/>
<evidence type="ECO:0000313" key="7">
    <source>
        <dbReference type="EMBL" id="QDZ00543.1"/>
    </source>
</evidence>
<sequence>MSRLDRIATLAALGPANIARVATYRLGLRAGLHPVLKLKADVPSGPFFDMPRRRAPECAVARESWRKTALYFGFHEFALDGPPDWHANPFRPGVKAHSERHWSRIPDFDPAVGDIKTVWEASRLDWLIAMAQRAAAGDAGELDRLNAWLADWASANPPYEGANWKCGQEASIRVMHLALAALILGQVERPLAGLVTMLRLHLARIAPTMGYAIGQQNNHGTSEAAALFIGGSWLERLGDVRAAQWAATGRRWLEDRARQLIEPDGTFSQYSVVYHRVMLDTYCLAEVWRRQAGLPDFSRTLVERLAAATEWLRQMTESATGGAPNLGANDGARLIALTDTDYRDFRPSVQLASVLFSRARAWQEEGAWDQPLIWLGTETDGRALPEPGSISFDDGGLHVLRKGATVAYLRYPRFRFRPSQADALHLDLWVGGDNLLRDAGTYSYNASDEDTAYFPGTAAHNTVAFDGRDQMPRLGRFLFGSWLKARDVARISEDAGIVSASAGYRDRWGASHHRTVWLADASLVCRDRLEGSAERAVLRWRLMPGDWNLEGMAVTNGRFTLTVSSDQPVRRIELSEGFESEHYLQKTPLPVLEVETTVPAVLKTRIAF</sequence>
<feature type="domain" description="Heparin-sulfate lyase N-terminal" evidence="6">
    <location>
        <begin position="75"/>
        <end position="304"/>
    </location>
</feature>
<comment type="subcellular location">
    <subcellularLocation>
        <location evidence="1">Periplasm</location>
    </subcellularLocation>
</comment>
<dbReference type="Pfam" id="PF16889">
    <property type="entry name" value="Hepar_II_III_N"/>
    <property type="match status" value="1"/>
</dbReference>
<dbReference type="KEGG" id="niy:FQ775_09195"/>
<dbReference type="Gene3D" id="1.50.10.100">
    <property type="entry name" value="Chondroitin AC/alginate lyase"/>
    <property type="match status" value="1"/>
</dbReference>
<evidence type="ECO:0000256" key="3">
    <source>
        <dbReference type="ARBA" id="ARBA00022764"/>
    </source>
</evidence>
<dbReference type="GO" id="GO:0016829">
    <property type="term" value="F:lyase activity"/>
    <property type="evidence" value="ECO:0007669"/>
    <property type="project" value="UniProtKB-KW"/>
</dbReference>
<dbReference type="EMBL" id="CP042301">
    <property type="protein sequence ID" value="QDZ00543.1"/>
    <property type="molecule type" value="Genomic_DNA"/>
</dbReference>
<dbReference type="PANTHER" id="PTHR39210">
    <property type="entry name" value="HEPARIN-SULFATE LYASE"/>
    <property type="match status" value="1"/>
</dbReference>
<name>A0A5B8KY56_9HYPH</name>
<gene>
    <name evidence="7" type="ORF">FQ775_09195</name>
</gene>
<evidence type="ECO:0000259" key="6">
    <source>
        <dbReference type="Pfam" id="PF16889"/>
    </source>
</evidence>
<reference evidence="7" key="1">
    <citation type="submission" date="2020-04" db="EMBL/GenBank/DDBJ databases">
        <title>Nitratireductor sp. nov. isolated from mangrove soil.</title>
        <authorList>
            <person name="Ye Y."/>
        </authorList>
    </citation>
    <scope>NUCLEOTIDE SEQUENCE</scope>
    <source>
        <strain evidence="7">SY7</strain>
    </source>
</reference>
<protein>
    <submittedName>
        <fullName evidence="7">Heparinase</fullName>
    </submittedName>
</protein>
<keyword evidence="2" id="KW-0732">Signal</keyword>
<proteinExistence type="predicted"/>
<accession>A0A5B8KY56</accession>
<dbReference type="Gene3D" id="2.70.98.70">
    <property type="match status" value="1"/>
</dbReference>
<keyword evidence="4" id="KW-0456">Lyase</keyword>
<dbReference type="InterPro" id="IPR012480">
    <property type="entry name" value="Hepar_II_III_C"/>
</dbReference>
<dbReference type="SUPFAM" id="SSF48230">
    <property type="entry name" value="Chondroitin AC/alginate lyase"/>
    <property type="match status" value="1"/>
</dbReference>
<dbReference type="OrthoDB" id="9763014at2"/>
<keyword evidence="3" id="KW-0574">Periplasm</keyword>
<organism evidence="7 8">
    <name type="scientific">Nitratireductor mangrovi</name>
    <dbReference type="NCBI Taxonomy" id="2599600"/>
    <lineage>
        <taxon>Bacteria</taxon>
        <taxon>Pseudomonadati</taxon>
        <taxon>Pseudomonadota</taxon>
        <taxon>Alphaproteobacteria</taxon>
        <taxon>Hyphomicrobiales</taxon>
        <taxon>Phyllobacteriaceae</taxon>
        <taxon>Nitratireductor</taxon>
    </lineage>
</organism>
<dbReference type="Proteomes" id="UP000321389">
    <property type="component" value="Chromosome"/>
</dbReference>
<dbReference type="InterPro" id="IPR008929">
    <property type="entry name" value="Chondroitin_lyas"/>
</dbReference>